<dbReference type="GO" id="GO:0016020">
    <property type="term" value="C:membrane"/>
    <property type="evidence" value="ECO:0007669"/>
    <property type="project" value="UniProtKB-SubCell"/>
</dbReference>
<comment type="similarity">
    <text evidence="2">Belongs to the PA-phosphatase related phosphoesterase family.</text>
</comment>
<dbReference type="SMART" id="SM00014">
    <property type="entry name" value="acidPPc"/>
    <property type="match status" value="1"/>
</dbReference>
<accession>A0A9W8LTM1</accession>
<organism evidence="9 10">
    <name type="scientific">Coemansia guatemalensis</name>
    <dbReference type="NCBI Taxonomy" id="2761395"/>
    <lineage>
        <taxon>Eukaryota</taxon>
        <taxon>Fungi</taxon>
        <taxon>Fungi incertae sedis</taxon>
        <taxon>Zoopagomycota</taxon>
        <taxon>Kickxellomycotina</taxon>
        <taxon>Kickxellomycetes</taxon>
        <taxon>Kickxellales</taxon>
        <taxon>Kickxellaceae</taxon>
        <taxon>Coemansia</taxon>
    </lineage>
</organism>
<dbReference type="SUPFAM" id="SSF48317">
    <property type="entry name" value="Acid phosphatase/Vanadium-dependent haloperoxidase"/>
    <property type="match status" value="1"/>
</dbReference>
<dbReference type="InterPro" id="IPR043216">
    <property type="entry name" value="PAP-like"/>
</dbReference>
<keyword evidence="10" id="KW-1185">Reference proteome</keyword>
<dbReference type="Pfam" id="PF01569">
    <property type="entry name" value="PAP2"/>
    <property type="match status" value="1"/>
</dbReference>
<proteinExistence type="inferred from homology"/>
<dbReference type="Gene3D" id="1.20.144.10">
    <property type="entry name" value="Phosphatidic acid phosphatase type 2/haloperoxidase"/>
    <property type="match status" value="1"/>
</dbReference>
<dbReference type="Proteomes" id="UP001140094">
    <property type="component" value="Unassembled WGS sequence"/>
</dbReference>
<dbReference type="EMBL" id="JANBUO010000911">
    <property type="protein sequence ID" value="KAJ2800864.1"/>
    <property type="molecule type" value="Genomic_DNA"/>
</dbReference>
<evidence type="ECO:0000256" key="4">
    <source>
        <dbReference type="ARBA" id="ARBA00022989"/>
    </source>
</evidence>
<protein>
    <recommendedName>
        <fullName evidence="8">Phosphatidic acid phosphatase type 2/haloperoxidase domain-containing protein</fullName>
    </recommendedName>
</protein>
<evidence type="ECO:0000313" key="9">
    <source>
        <dbReference type="EMBL" id="KAJ2800864.1"/>
    </source>
</evidence>
<evidence type="ECO:0000256" key="5">
    <source>
        <dbReference type="ARBA" id="ARBA00023136"/>
    </source>
</evidence>
<feature type="transmembrane region" description="Helical" evidence="7">
    <location>
        <begin position="234"/>
        <end position="250"/>
    </location>
</feature>
<feature type="domain" description="Phosphatidic acid phosphatase type 2/haloperoxidase" evidence="8">
    <location>
        <begin position="100"/>
        <end position="249"/>
    </location>
</feature>
<evidence type="ECO:0000256" key="1">
    <source>
        <dbReference type="ARBA" id="ARBA00004141"/>
    </source>
</evidence>
<dbReference type="PANTHER" id="PTHR10165">
    <property type="entry name" value="LIPID PHOSPHATE PHOSPHATASE"/>
    <property type="match status" value="1"/>
</dbReference>
<comment type="subcellular location">
    <subcellularLocation>
        <location evidence="1">Membrane</location>
        <topology evidence="1">Multi-pass membrane protein</topology>
    </subcellularLocation>
</comment>
<reference evidence="9" key="1">
    <citation type="submission" date="2022-07" db="EMBL/GenBank/DDBJ databases">
        <title>Phylogenomic reconstructions and comparative analyses of Kickxellomycotina fungi.</title>
        <authorList>
            <person name="Reynolds N.K."/>
            <person name="Stajich J.E."/>
            <person name="Barry K."/>
            <person name="Grigoriev I.V."/>
            <person name="Crous P."/>
            <person name="Smith M.E."/>
        </authorList>
    </citation>
    <scope>NUCLEOTIDE SEQUENCE</scope>
    <source>
        <strain evidence="9">NRRL 1565</strain>
    </source>
</reference>
<dbReference type="AlphaFoldDB" id="A0A9W8LTM1"/>
<dbReference type="CDD" id="cd03390">
    <property type="entry name" value="PAP2_containing_1_like"/>
    <property type="match status" value="1"/>
</dbReference>
<evidence type="ECO:0000256" key="3">
    <source>
        <dbReference type="ARBA" id="ARBA00022692"/>
    </source>
</evidence>
<evidence type="ECO:0000313" key="10">
    <source>
        <dbReference type="Proteomes" id="UP001140094"/>
    </source>
</evidence>
<keyword evidence="3 7" id="KW-0812">Transmembrane</keyword>
<evidence type="ECO:0000256" key="2">
    <source>
        <dbReference type="ARBA" id="ARBA00008816"/>
    </source>
</evidence>
<dbReference type="InterPro" id="IPR036938">
    <property type="entry name" value="PAP2/HPO_sf"/>
</dbReference>
<evidence type="ECO:0000256" key="7">
    <source>
        <dbReference type="SAM" id="Phobius"/>
    </source>
</evidence>
<keyword evidence="5 7" id="KW-0472">Membrane</keyword>
<feature type="transmembrane region" description="Helical" evidence="7">
    <location>
        <begin position="98"/>
        <end position="116"/>
    </location>
</feature>
<feature type="transmembrane region" description="Helical" evidence="7">
    <location>
        <begin position="21"/>
        <end position="40"/>
    </location>
</feature>
<gene>
    <name evidence="9" type="ORF">H4R20_003903</name>
</gene>
<sequence length="313" mass="34048">MLGLWGETPSFRLPASLVRSYIPDWIVTVVSTLVWLYLGVAQPHYQPFSVNDKSISYPYVPPNQQTVTTPMLFAASIFVPACVIVVLALGLRRSAHDLHVGLLGLLMGVSLTLMFTNCLKNVVGRPRPSLLARCLPRLPDTPLSDPPQGLSTVDICTQDDASVLDEGFRSFPSGHTSLAFAGMTYLMYFIAGKLHLFDRQGHTYKSFAVFMPLLLAAIIGATRVADNWHHPTDVFVGAAIGMCTATFSYHQYYPLAIASSCDAPYDPRKSPEPLLPLYAHHIHLASTGSNPREPDAPSGRAASTSSLPGEVPQ</sequence>
<evidence type="ECO:0000256" key="6">
    <source>
        <dbReference type="SAM" id="MobiDB-lite"/>
    </source>
</evidence>
<feature type="transmembrane region" description="Helical" evidence="7">
    <location>
        <begin position="203"/>
        <end position="222"/>
    </location>
</feature>
<name>A0A9W8LTM1_9FUNG</name>
<dbReference type="GO" id="GO:0046839">
    <property type="term" value="P:phospholipid dephosphorylation"/>
    <property type="evidence" value="ECO:0007669"/>
    <property type="project" value="TreeGrafter"/>
</dbReference>
<dbReference type="OrthoDB" id="8907274at2759"/>
<feature type="transmembrane region" description="Helical" evidence="7">
    <location>
        <begin position="71"/>
        <end position="91"/>
    </location>
</feature>
<dbReference type="GO" id="GO:0006644">
    <property type="term" value="P:phospholipid metabolic process"/>
    <property type="evidence" value="ECO:0007669"/>
    <property type="project" value="InterPro"/>
</dbReference>
<evidence type="ECO:0000259" key="8">
    <source>
        <dbReference type="SMART" id="SM00014"/>
    </source>
</evidence>
<keyword evidence="4 7" id="KW-1133">Transmembrane helix</keyword>
<comment type="caution">
    <text evidence="9">The sequence shown here is derived from an EMBL/GenBank/DDBJ whole genome shotgun (WGS) entry which is preliminary data.</text>
</comment>
<dbReference type="PANTHER" id="PTHR10165:SF35">
    <property type="entry name" value="RE23632P"/>
    <property type="match status" value="1"/>
</dbReference>
<dbReference type="GO" id="GO:0008195">
    <property type="term" value="F:phosphatidate phosphatase activity"/>
    <property type="evidence" value="ECO:0007669"/>
    <property type="project" value="TreeGrafter"/>
</dbReference>
<feature type="transmembrane region" description="Helical" evidence="7">
    <location>
        <begin position="174"/>
        <end position="191"/>
    </location>
</feature>
<dbReference type="InterPro" id="IPR000326">
    <property type="entry name" value="PAP2/HPO"/>
</dbReference>
<feature type="region of interest" description="Disordered" evidence="6">
    <location>
        <begin position="286"/>
        <end position="313"/>
    </location>
</feature>